<evidence type="ECO:0000313" key="3">
    <source>
        <dbReference type="Proteomes" id="UP000001798"/>
    </source>
</evidence>
<feature type="compositionally biased region" description="Basic and acidic residues" evidence="1">
    <location>
        <begin position="16"/>
        <end position="34"/>
    </location>
</feature>
<name>A0A384JG32_BOTFB</name>
<dbReference type="GeneID" id="5426386"/>
<feature type="compositionally biased region" description="Basic residues" evidence="1">
    <location>
        <begin position="212"/>
        <end position="227"/>
    </location>
</feature>
<feature type="compositionally biased region" description="Basic residues" evidence="1">
    <location>
        <begin position="60"/>
        <end position="81"/>
    </location>
</feature>
<feature type="compositionally biased region" description="Low complexity" evidence="1">
    <location>
        <begin position="35"/>
        <end position="56"/>
    </location>
</feature>
<dbReference type="RefSeq" id="XP_001545937.2">
    <property type="nucleotide sequence ID" value="XM_001545887.2"/>
</dbReference>
<feature type="compositionally biased region" description="Low complexity" evidence="1">
    <location>
        <begin position="193"/>
        <end position="211"/>
    </location>
</feature>
<accession>A0A384JG32</accession>
<gene>
    <name evidence="2" type="ORF">BCIN_05g00008</name>
</gene>
<feature type="region of interest" description="Disordered" evidence="1">
    <location>
        <begin position="193"/>
        <end position="297"/>
    </location>
</feature>
<proteinExistence type="predicted"/>
<evidence type="ECO:0000313" key="2">
    <source>
        <dbReference type="EMBL" id="ATZ49569.1"/>
    </source>
</evidence>
<dbReference type="EMBL" id="CP009809">
    <property type="protein sequence ID" value="ATZ49569.1"/>
    <property type="molecule type" value="Genomic_DNA"/>
</dbReference>
<evidence type="ECO:0000256" key="1">
    <source>
        <dbReference type="SAM" id="MobiDB-lite"/>
    </source>
</evidence>
<reference evidence="2 3" key="3">
    <citation type="journal article" date="2017" name="Mol. Plant Pathol.">
        <title>A gapless genome sequence of the fungus Botrytis cinerea.</title>
        <authorList>
            <person name="Van Kan J.A."/>
            <person name="Stassen J.H."/>
            <person name="Mosbach A."/>
            <person name="Van Der Lee T.A."/>
            <person name="Faino L."/>
            <person name="Farmer A.D."/>
            <person name="Papasotiriou D.G."/>
            <person name="Zhou S."/>
            <person name="Seidl M.F."/>
            <person name="Cottam E."/>
            <person name="Edel D."/>
            <person name="Hahn M."/>
            <person name="Schwartz D.C."/>
            <person name="Dietrich R.A."/>
            <person name="Widdison S."/>
            <person name="Scalliet G."/>
        </authorList>
    </citation>
    <scope>NUCLEOTIDE SEQUENCE [LARGE SCALE GENOMIC DNA]</scope>
    <source>
        <strain evidence="2 3">B05.10</strain>
    </source>
</reference>
<dbReference type="AlphaFoldDB" id="A0A384JG32"/>
<feature type="compositionally biased region" description="Basic and acidic residues" evidence="1">
    <location>
        <begin position="288"/>
        <end position="297"/>
    </location>
</feature>
<sequence>MPLHNEENNQTVITAADREDPFCSPDSRDMREFPPDGNSSSPSSDDSSSSSSSHFPSPRPKSKRMKVVPKVASRRKGRSKTVSRDPVNKGVQNEVPCTECVRSLLSGRHEDHGKCFRRKSGGSARCWKCNTHECSALPVFLRSLAVRLVELWDPEHVSIPGKKTIPNKKSARVAMSVMLAMEKEDKEFIDLDSLSSSTQSVSPVRSVLSPSAKKKSLPPSPTRKRKSTPTPQSPVAKRAKSGKVVSSASPSSRTRSKSVQPDPGPAGAKGKGKQVTFSMDDDSDLDEEYHSVGKDDIVDSSDDLIEKKKQLDMLALEIEYATKKRALEGKYVI</sequence>
<reference evidence="2 3" key="2">
    <citation type="journal article" date="2012" name="Eukaryot. Cell">
        <title>Genome update of Botrytis cinerea strains B05.10 and T4.</title>
        <authorList>
            <person name="Staats M."/>
            <person name="van Kan J.A."/>
        </authorList>
    </citation>
    <scope>NUCLEOTIDE SEQUENCE [LARGE SCALE GENOMIC DNA]</scope>
    <source>
        <strain evidence="2 3">B05.10</strain>
    </source>
</reference>
<organism evidence="2 3">
    <name type="scientific">Botryotinia fuckeliana (strain B05.10)</name>
    <name type="common">Noble rot fungus</name>
    <name type="synonym">Botrytis cinerea</name>
    <dbReference type="NCBI Taxonomy" id="332648"/>
    <lineage>
        <taxon>Eukaryota</taxon>
        <taxon>Fungi</taxon>
        <taxon>Dikarya</taxon>
        <taxon>Ascomycota</taxon>
        <taxon>Pezizomycotina</taxon>
        <taxon>Leotiomycetes</taxon>
        <taxon>Helotiales</taxon>
        <taxon>Sclerotiniaceae</taxon>
        <taxon>Botrytis</taxon>
    </lineage>
</organism>
<protein>
    <submittedName>
        <fullName evidence="2">Uncharacterized protein</fullName>
    </submittedName>
</protein>
<dbReference type="Proteomes" id="UP000001798">
    <property type="component" value="Chromosome 5"/>
</dbReference>
<dbReference type="VEuPathDB" id="FungiDB:Bcin05g00008"/>
<reference evidence="2 3" key="1">
    <citation type="journal article" date="2011" name="PLoS Genet.">
        <title>Genomic analysis of the necrotrophic fungal pathogens Sclerotinia sclerotiorum and Botrytis cinerea.</title>
        <authorList>
            <person name="Amselem J."/>
            <person name="Cuomo C.A."/>
            <person name="van Kan J.A."/>
            <person name="Viaud M."/>
            <person name="Benito E.P."/>
            <person name="Couloux A."/>
            <person name="Coutinho P.M."/>
            <person name="de Vries R.P."/>
            <person name="Dyer P.S."/>
            <person name="Fillinger S."/>
            <person name="Fournier E."/>
            <person name="Gout L."/>
            <person name="Hahn M."/>
            <person name="Kohn L."/>
            <person name="Lapalu N."/>
            <person name="Plummer K.M."/>
            <person name="Pradier J.M."/>
            <person name="Quevillon E."/>
            <person name="Sharon A."/>
            <person name="Simon A."/>
            <person name="ten Have A."/>
            <person name="Tudzynski B."/>
            <person name="Tudzynski P."/>
            <person name="Wincker P."/>
            <person name="Andrew M."/>
            <person name="Anthouard V."/>
            <person name="Beever R.E."/>
            <person name="Beffa R."/>
            <person name="Benoit I."/>
            <person name="Bouzid O."/>
            <person name="Brault B."/>
            <person name="Chen Z."/>
            <person name="Choquer M."/>
            <person name="Collemare J."/>
            <person name="Cotton P."/>
            <person name="Danchin E.G."/>
            <person name="Da Silva C."/>
            <person name="Gautier A."/>
            <person name="Giraud C."/>
            <person name="Giraud T."/>
            <person name="Gonzalez C."/>
            <person name="Grossetete S."/>
            <person name="Guldener U."/>
            <person name="Henrissat B."/>
            <person name="Howlett B.J."/>
            <person name="Kodira C."/>
            <person name="Kretschmer M."/>
            <person name="Lappartient A."/>
            <person name="Leroch M."/>
            <person name="Levis C."/>
            <person name="Mauceli E."/>
            <person name="Neuveglise C."/>
            <person name="Oeser B."/>
            <person name="Pearson M."/>
            <person name="Poulain J."/>
            <person name="Poussereau N."/>
            <person name="Quesneville H."/>
            <person name="Rascle C."/>
            <person name="Schumacher J."/>
            <person name="Segurens B."/>
            <person name="Sexton A."/>
            <person name="Silva E."/>
            <person name="Sirven C."/>
            <person name="Soanes D.M."/>
            <person name="Talbot N.J."/>
            <person name="Templeton M."/>
            <person name="Yandava C."/>
            <person name="Yarden O."/>
            <person name="Zeng Q."/>
            <person name="Rollins J.A."/>
            <person name="Lebrun M.H."/>
            <person name="Dickman M."/>
        </authorList>
    </citation>
    <scope>NUCLEOTIDE SEQUENCE [LARGE SCALE GENOMIC DNA]</scope>
    <source>
        <strain evidence="2 3">B05.10</strain>
    </source>
</reference>
<keyword evidence="3" id="KW-1185">Reference proteome</keyword>
<feature type="compositionally biased region" description="Low complexity" evidence="1">
    <location>
        <begin position="242"/>
        <end position="259"/>
    </location>
</feature>
<feature type="region of interest" description="Disordered" evidence="1">
    <location>
        <begin position="1"/>
        <end position="89"/>
    </location>
</feature>